<dbReference type="Gene3D" id="2.10.25.10">
    <property type="entry name" value="Laminin"/>
    <property type="match status" value="1"/>
</dbReference>
<gene>
    <name evidence="2" type="ORF">BXYJ_LOCUS4014</name>
</gene>
<keyword evidence="1" id="KW-1133">Transmembrane helix</keyword>
<feature type="transmembrane region" description="Helical" evidence="1">
    <location>
        <begin position="91"/>
        <end position="111"/>
    </location>
</feature>
<organism evidence="2 3">
    <name type="scientific">Bursaphelenchus xylophilus</name>
    <name type="common">Pinewood nematode worm</name>
    <name type="synonym">Aphelenchoides xylophilus</name>
    <dbReference type="NCBI Taxonomy" id="6326"/>
    <lineage>
        <taxon>Eukaryota</taxon>
        <taxon>Metazoa</taxon>
        <taxon>Ecdysozoa</taxon>
        <taxon>Nematoda</taxon>
        <taxon>Chromadorea</taxon>
        <taxon>Rhabditida</taxon>
        <taxon>Tylenchina</taxon>
        <taxon>Tylenchomorpha</taxon>
        <taxon>Aphelenchoidea</taxon>
        <taxon>Aphelenchoididae</taxon>
        <taxon>Bursaphelenchus</taxon>
    </lineage>
</organism>
<reference evidence="2" key="1">
    <citation type="submission" date="2020-09" db="EMBL/GenBank/DDBJ databases">
        <authorList>
            <person name="Kikuchi T."/>
        </authorList>
    </citation>
    <scope>NUCLEOTIDE SEQUENCE</scope>
    <source>
        <strain evidence="2">Ka4C1</strain>
    </source>
</reference>
<sequence length="240" mass="26868">MITSYHRWQAWKHGFVNNPYWRLLPVGLTFSDQVVFNNQLLKRVEARFKFSSAHLDGVGSSYIFSLLSGGDVRFTIRSGALHPYPRWWKNGMHSCACLTLTMLLLFITVTVEAENGILASSVDMRHPCLHKRNKNSIRCKERCPSGWTGEGCLFPICPGGCGESGECINPGYCRCDGFYSFLGCTDKPTVAEVLHENYFYIGLIGSVAVSSFFFIIVVVLYCQTRSVAPSDVSKPVIQEV</sequence>
<proteinExistence type="predicted"/>
<protein>
    <submittedName>
        <fullName evidence="2">(pine wood nematode) hypothetical protein</fullName>
    </submittedName>
</protein>
<keyword evidence="3" id="KW-1185">Reference proteome</keyword>
<evidence type="ECO:0000313" key="3">
    <source>
        <dbReference type="Proteomes" id="UP000659654"/>
    </source>
</evidence>
<evidence type="ECO:0000256" key="1">
    <source>
        <dbReference type="SAM" id="Phobius"/>
    </source>
</evidence>
<keyword evidence="1" id="KW-0812">Transmembrane</keyword>
<dbReference type="AlphaFoldDB" id="A0A7I8WQV3"/>
<dbReference type="EMBL" id="CAJFCV020000002">
    <property type="protein sequence ID" value="CAG9097236.1"/>
    <property type="molecule type" value="Genomic_DNA"/>
</dbReference>
<dbReference type="EMBL" id="CAJFDI010000002">
    <property type="protein sequence ID" value="CAD5215407.1"/>
    <property type="molecule type" value="Genomic_DNA"/>
</dbReference>
<comment type="caution">
    <text evidence="2">The sequence shown here is derived from an EMBL/GenBank/DDBJ whole genome shotgun (WGS) entry which is preliminary data.</text>
</comment>
<name>A0A7I8WQV3_BURXY</name>
<dbReference type="Proteomes" id="UP000582659">
    <property type="component" value="Unassembled WGS sequence"/>
</dbReference>
<dbReference type="Proteomes" id="UP000659654">
    <property type="component" value="Unassembled WGS sequence"/>
</dbReference>
<feature type="transmembrane region" description="Helical" evidence="1">
    <location>
        <begin position="198"/>
        <end position="221"/>
    </location>
</feature>
<keyword evidence="1" id="KW-0472">Membrane</keyword>
<accession>A0A7I8WQV3</accession>
<dbReference type="OrthoDB" id="382013at2759"/>
<evidence type="ECO:0000313" key="2">
    <source>
        <dbReference type="EMBL" id="CAD5215407.1"/>
    </source>
</evidence>